<accession>A0A165GKP9</accession>
<gene>
    <name evidence="7" type="ORF">CALCODRAFT_257732</name>
</gene>
<protein>
    <recommendedName>
        <fullName evidence="6">RING-type domain-containing protein</fullName>
    </recommendedName>
</protein>
<feature type="region of interest" description="Disordered" evidence="5">
    <location>
        <begin position="310"/>
        <end position="354"/>
    </location>
</feature>
<dbReference type="PROSITE" id="PS50089">
    <property type="entry name" value="ZF_RING_2"/>
    <property type="match status" value="1"/>
</dbReference>
<evidence type="ECO:0000256" key="2">
    <source>
        <dbReference type="ARBA" id="ARBA00022771"/>
    </source>
</evidence>
<feature type="region of interest" description="Disordered" evidence="5">
    <location>
        <begin position="205"/>
        <end position="251"/>
    </location>
</feature>
<feature type="compositionally biased region" description="Pro residues" evidence="5">
    <location>
        <begin position="36"/>
        <end position="46"/>
    </location>
</feature>
<feature type="compositionally biased region" description="Polar residues" evidence="5">
    <location>
        <begin position="19"/>
        <end position="33"/>
    </location>
</feature>
<feature type="region of interest" description="Disordered" evidence="5">
    <location>
        <begin position="1"/>
        <end position="58"/>
    </location>
</feature>
<dbReference type="PANTHER" id="PTHR14155:SF627">
    <property type="entry name" value="OS06G0192800 PROTEIN"/>
    <property type="match status" value="1"/>
</dbReference>
<evidence type="ECO:0000256" key="5">
    <source>
        <dbReference type="SAM" id="MobiDB-lite"/>
    </source>
</evidence>
<evidence type="ECO:0000313" key="8">
    <source>
        <dbReference type="Proteomes" id="UP000076842"/>
    </source>
</evidence>
<evidence type="ECO:0000256" key="3">
    <source>
        <dbReference type="ARBA" id="ARBA00022833"/>
    </source>
</evidence>
<dbReference type="SUPFAM" id="SSF57850">
    <property type="entry name" value="RING/U-box"/>
    <property type="match status" value="1"/>
</dbReference>
<dbReference type="PANTHER" id="PTHR14155">
    <property type="entry name" value="RING FINGER DOMAIN-CONTAINING"/>
    <property type="match status" value="1"/>
</dbReference>
<feature type="compositionally biased region" description="Pro residues" evidence="5">
    <location>
        <begin position="121"/>
        <end position="135"/>
    </location>
</feature>
<feature type="compositionally biased region" description="Basic and acidic residues" evidence="5">
    <location>
        <begin position="1"/>
        <end position="16"/>
    </location>
</feature>
<keyword evidence="8" id="KW-1185">Reference proteome</keyword>
<dbReference type="Pfam" id="PF13639">
    <property type="entry name" value="zf-RING_2"/>
    <property type="match status" value="1"/>
</dbReference>
<feature type="compositionally biased region" description="Low complexity" evidence="5">
    <location>
        <begin position="232"/>
        <end position="251"/>
    </location>
</feature>
<feature type="compositionally biased region" description="Low complexity" evidence="5">
    <location>
        <begin position="154"/>
        <end position="171"/>
    </location>
</feature>
<keyword evidence="3" id="KW-0862">Zinc</keyword>
<reference evidence="7 8" key="1">
    <citation type="journal article" date="2016" name="Mol. Biol. Evol.">
        <title>Comparative Genomics of Early-Diverging Mushroom-Forming Fungi Provides Insights into the Origins of Lignocellulose Decay Capabilities.</title>
        <authorList>
            <person name="Nagy L.G."/>
            <person name="Riley R."/>
            <person name="Tritt A."/>
            <person name="Adam C."/>
            <person name="Daum C."/>
            <person name="Floudas D."/>
            <person name="Sun H."/>
            <person name="Yadav J.S."/>
            <person name="Pangilinan J."/>
            <person name="Larsson K.H."/>
            <person name="Matsuura K."/>
            <person name="Barry K."/>
            <person name="Labutti K."/>
            <person name="Kuo R."/>
            <person name="Ohm R.A."/>
            <person name="Bhattacharya S.S."/>
            <person name="Shirouzu T."/>
            <person name="Yoshinaga Y."/>
            <person name="Martin F.M."/>
            <person name="Grigoriev I.V."/>
            <person name="Hibbett D.S."/>
        </authorList>
    </citation>
    <scope>NUCLEOTIDE SEQUENCE [LARGE SCALE GENOMIC DNA]</scope>
    <source>
        <strain evidence="7 8">HHB12733</strain>
    </source>
</reference>
<dbReference type="InterPro" id="IPR053238">
    <property type="entry name" value="RING-H2_zinc_finger"/>
</dbReference>
<dbReference type="InParanoid" id="A0A165GKP9"/>
<evidence type="ECO:0000313" key="7">
    <source>
        <dbReference type="EMBL" id="KZT58192.1"/>
    </source>
</evidence>
<sequence length="554" mass="59670">MNDHDNDHNTHTEDTHNTQPSSPTTAPAGNSTTQPQPQPQPQPPAAQPAQPAQPASAFSYLFPSHITFHFPLPTFTMAPAPHPPHQPQQGEQPATEQLAQPTNANSGDSQDATPRPVFGPELPPHPTSTPSPIAMPMPDGDLSGSPGPSPPTMPGAMPSDQPQQQQQQQPQMPGAHAHTWQVPGGMVFTFFVAPAIPIPAGAAAAGPQAAGMMGPEGVPLPGQPGQPPPPGQQQQPQQQPMPTPDFFLPFLPFFPPFFGPPPQMQEKEPDYARSSLLMRALEVVDEELVGRMERVQAEDARCAVCFERLGDAPGTDEEPASQQQQHQGQSGEQQQQQQQHRHQEEVRRNRIPPLPFPSSTALALPCHHAFHAACLFPWLAQHTTCPTCRFDLDPSSLTLSQPAQPQGERYRPYPSSEARKQANWALPAGPSGLTLRESVREKEHAQGWTCADPSCIHLLPNPAYAQEPGREPKADQIHLLARLERDAEPACEHAWHPACLVGAVRSLGGAAGGAGGVQQATAGVEVACPMCRAGVSGWVDMEAWDVGVREWEEV</sequence>
<evidence type="ECO:0000256" key="1">
    <source>
        <dbReference type="ARBA" id="ARBA00022723"/>
    </source>
</evidence>
<feature type="compositionally biased region" description="Polar residues" evidence="5">
    <location>
        <begin position="95"/>
        <end position="112"/>
    </location>
</feature>
<feature type="compositionally biased region" description="Pro residues" evidence="5">
    <location>
        <begin position="221"/>
        <end position="231"/>
    </location>
</feature>
<dbReference type="AlphaFoldDB" id="A0A165GKP9"/>
<dbReference type="OrthoDB" id="8062037at2759"/>
<dbReference type="EMBL" id="KV423954">
    <property type="protein sequence ID" value="KZT58192.1"/>
    <property type="molecule type" value="Genomic_DNA"/>
</dbReference>
<feature type="compositionally biased region" description="Low complexity" evidence="5">
    <location>
        <begin position="321"/>
        <end position="338"/>
    </location>
</feature>
<name>A0A165GKP9_9BASI</name>
<keyword evidence="1" id="KW-0479">Metal-binding</keyword>
<evidence type="ECO:0000256" key="4">
    <source>
        <dbReference type="PROSITE-ProRule" id="PRU00175"/>
    </source>
</evidence>
<dbReference type="STRING" id="1353952.A0A165GKP9"/>
<dbReference type="SMART" id="SM00184">
    <property type="entry name" value="RING"/>
    <property type="match status" value="1"/>
</dbReference>
<feature type="compositionally biased region" description="Low complexity" evidence="5">
    <location>
        <begin position="136"/>
        <end position="146"/>
    </location>
</feature>
<dbReference type="InterPro" id="IPR013083">
    <property type="entry name" value="Znf_RING/FYVE/PHD"/>
</dbReference>
<dbReference type="Gene3D" id="3.30.40.10">
    <property type="entry name" value="Zinc/RING finger domain, C3HC4 (zinc finger)"/>
    <property type="match status" value="1"/>
</dbReference>
<organism evidence="7 8">
    <name type="scientific">Calocera cornea HHB12733</name>
    <dbReference type="NCBI Taxonomy" id="1353952"/>
    <lineage>
        <taxon>Eukaryota</taxon>
        <taxon>Fungi</taxon>
        <taxon>Dikarya</taxon>
        <taxon>Basidiomycota</taxon>
        <taxon>Agaricomycotina</taxon>
        <taxon>Dacrymycetes</taxon>
        <taxon>Dacrymycetales</taxon>
        <taxon>Dacrymycetaceae</taxon>
        <taxon>Calocera</taxon>
    </lineage>
</organism>
<proteinExistence type="predicted"/>
<feature type="region of interest" description="Disordered" evidence="5">
    <location>
        <begin position="73"/>
        <end position="179"/>
    </location>
</feature>
<feature type="compositionally biased region" description="Low complexity" evidence="5">
    <location>
        <begin position="205"/>
        <end position="220"/>
    </location>
</feature>
<dbReference type="Proteomes" id="UP000076842">
    <property type="component" value="Unassembled WGS sequence"/>
</dbReference>
<dbReference type="GO" id="GO:0008270">
    <property type="term" value="F:zinc ion binding"/>
    <property type="evidence" value="ECO:0007669"/>
    <property type="project" value="UniProtKB-KW"/>
</dbReference>
<feature type="domain" description="RING-type" evidence="6">
    <location>
        <begin position="302"/>
        <end position="389"/>
    </location>
</feature>
<dbReference type="InterPro" id="IPR001841">
    <property type="entry name" value="Znf_RING"/>
</dbReference>
<keyword evidence="2 4" id="KW-0863">Zinc-finger</keyword>
<evidence type="ECO:0000259" key="6">
    <source>
        <dbReference type="PROSITE" id="PS50089"/>
    </source>
</evidence>